<evidence type="ECO:0000313" key="6">
    <source>
        <dbReference type="Proteomes" id="UP000190065"/>
    </source>
</evidence>
<dbReference type="EMBL" id="FUXK01000003">
    <property type="protein sequence ID" value="SJZ50816.1"/>
    <property type="molecule type" value="Genomic_DNA"/>
</dbReference>
<dbReference type="Pfam" id="PF19904">
    <property type="entry name" value="DUF6377"/>
    <property type="match status" value="1"/>
</dbReference>
<name>A0A1T4L7W6_9BACT</name>
<dbReference type="InterPro" id="IPR045957">
    <property type="entry name" value="DUF6377"/>
</dbReference>
<evidence type="ECO:0000256" key="2">
    <source>
        <dbReference type="SAM" id="Phobius"/>
    </source>
</evidence>
<protein>
    <recommendedName>
        <fullName evidence="4">DUF6377 domain-containing protein</fullName>
    </recommendedName>
</protein>
<feature type="transmembrane region" description="Helical" evidence="2">
    <location>
        <begin position="341"/>
        <end position="363"/>
    </location>
</feature>
<gene>
    <name evidence="5" type="ORF">SAMN02745202_00323</name>
</gene>
<keyword evidence="1" id="KW-0175">Coiled coil</keyword>
<dbReference type="STRING" id="28136.SAMN02745202_00323"/>
<dbReference type="SUPFAM" id="SSF81901">
    <property type="entry name" value="HCP-like"/>
    <property type="match status" value="1"/>
</dbReference>
<dbReference type="eggNOG" id="COG2197">
    <property type="taxonomic scope" value="Bacteria"/>
</dbReference>
<dbReference type="AlphaFoldDB" id="A0A1T4L7W6"/>
<sequence length="542" mass="62924">MGMNTNIYRMKNGTLLGVLLCLVALWPSRVCAENSATNPAQMLQKLDESLTQKAQYEQQKLQRIAQLKAQLPRTFDRKRYALLRQLYKEYASYQYDSAYTYAQQMNQMALQLCNQDFHIEAQCAQVFCLLSAGLFHEGAATLQPIDIAHATAPYRKLYFTTAARLYYDLADYTHAAPYVGEYIAKGSVFTDSLLHYLPRNSDEWLYASGLQAMKWRHFTTSNRYFKQLLSRNHVDAHTRAIITSCMGWTKLFQHEKAAAICLLAQAAIYDNVSATRETTALCTLARLLYEQGDIQRATEYVRQSLQNANFYGARQRVIEVSGILPIIEQDRYRMVENQRNALASTAIIAVLFVIALLVFTYFIRRQMRKTKQAQAVIAQRKAELERINAQLREANTIKDEYIGQSFYANAEYINKVEKLYRTIDAKIAMRQFADLRASLKEHQLMDERQSMFEDFDKTFLNLFPHFIMRYNQLFDDAPTHEKTNTLTTEMRIFALIRLGINDSERIAKFLHYSIHTINTYKTRVKNKSKVDNDQFEAKIMEI</sequence>
<accession>A0A1T4L7W6</accession>
<evidence type="ECO:0000259" key="4">
    <source>
        <dbReference type="Pfam" id="PF19904"/>
    </source>
</evidence>
<evidence type="ECO:0000256" key="1">
    <source>
        <dbReference type="SAM" id="Coils"/>
    </source>
</evidence>
<keyword evidence="3" id="KW-0732">Signal</keyword>
<feature type="coiled-coil region" evidence="1">
    <location>
        <begin position="377"/>
        <end position="404"/>
    </location>
</feature>
<keyword evidence="2" id="KW-0472">Membrane</keyword>
<feature type="domain" description="DUF6377" evidence="4">
    <location>
        <begin position="270"/>
        <end position="507"/>
    </location>
</feature>
<keyword evidence="2" id="KW-1133">Transmembrane helix</keyword>
<proteinExistence type="predicted"/>
<reference evidence="5 6" key="1">
    <citation type="submission" date="2017-02" db="EMBL/GenBank/DDBJ databases">
        <authorList>
            <person name="Peterson S.W."/>
        </authorList>
    </citation>
    <scope>NUCLEOTIDE SEQUENCE [LARGE SCALE GENOMIC DNA]</scope>
    <source>
        <strain evidence="5 6">ATCC 43324</strain>
    </source>
</reference>
<evidence type="ECO:0000256" key="3">
    <source>
        <dbReference type="SAM" id="SignalP"/>
    </source>
</evidence>
<dbReference type="Proteomes" id="UP000190065">
    <property type="component" value="Unassembled WGS sequence"/>
</dbReference>
<feature type="signal peptide" evidence="3">
    <location>
        <begin position="1"/>
        <end position="32"/>
    </location>
</feature>
<organism evidence="5 6">
    <name type="scientific">Segatella oulorum</name>
    <dbReference type="NCBI Taxonomy" id="28136"/>
    <lineage>
        <taxon>Bacteria</taxon>
        <taxon>Pseudomonadati</taxon>
        <taxon>Bacteroidota</taxon>
        <taxon>Bacteroidia</taxon>
        <taxon>Bacteroidales</taxon>
        <taxon>Prevotellaceae</taxon>
        <taxon>Segatella</taxon>
    </lineage>
</organism>
<feature type="chain" id="PRO_5010549925" description="DUF6377 domain-containing protein" evidence="3">
    <location>
        <begin position="33"/>
        <end position="542"/>
    </location>
</feature>
<evidence type="ECO:0000313" key="5">
    <source>
        <dbReference type="EMBL" id="SJZ50816.1"/>
    </source>
</evidence>
<keyword evidence="2" id="KW-0812">Transmembrane</keyword>